<feature type="chain" id="PRO_5019440579" description="Lipoprotein" evidence="1">
    <location>
        <begin position="19"/>
        <end position="79"/>
    </location>
</feature>
<sequence>MKKYAFLLPTIFILSSCAMPIIEQPRWYKQGISEFETNNYHAECVYNVGMNKVEPHKEIELVKSCMVKAGFRWGIPPKS</sequence>
<evidence type="ECO:0000256" key="1">
    <source>
        <dbReference type="SAM" id="SignalP"/>
    </source>
</evidence>
<dbReference type="RefSeq" id="WP_121121579.1">
    <property type="nucleotide sequence ID" value="NZ_CP016604.1"/>
</dbReference>
<evidence type="ECO:0000313" key="3">
    <source>
        <dbReference type="Proteomes" id="UP000280099"/>
    </source>
</evidence>
<dbReference type="Proteomes" id="UP000280099">
    <property type="component" value="Unassembled WGS sequence"/>
</dbReference>
<feature type="signal peptide" evidence="1">
    <location>
        <begin position="1"/>
        <end position="18"/>
    </location>
</feature>
<gene>
    <name evidence="2" type="ORF">DES31_0462</name>
</gene>
<protein>
    <recommendedName>
        <fullName evidence="4">Lipoprotein</fullName>
    </recommendedName>
</protein>
<dbReference type="PROSITE" id="PS51257">
    <property type="entry name" value="PROKAR_LIPOPROTEIN"/>
    <property type="match status" value="1"/>
</dbReference>
<organism evidence="2 3">
    <name type="scientific">Otariodibacter oris</name>
    <dbReference type="NCBI Taxonomy" id="1032623"/>
    <lineage>
        <taxon>Bacteria</taxon>
        <taxon>Pseudomonadati</taxon>
        <taxon>Pseudomonadota</taxon>
        <taxon>Gammaproteobacteria</taxon>
        <taxon>Pasteurellales</taxon>
        <taxon>Pasteurellaceae</taxon>
        <taxon>Otariodibacter</taxon>
    </lineage>
</organism>
<dbReference type="OrthoDB" id="8854451at2"/>
<dbReference type="EMBL" id="RBJC01000004">
    <property type="protein sequence ID" value="RKR77139.1"/>
    <property type="molecule type" value="Genomic_DNA"/>
</dbReference>
<name>A0A420XIP7_9PAST</name>
<comment type="caution">
    <text evidence="2">The sequence shown here is derived from an EMBL/GenBank/DDBJ whole genome shotgun (WGS) entry which is preliminary data.</text>
</comment>
<keyword evidence="1" id="KW-0732">Signal</keyword>
<accession>A0A420XIP7</accession>
<reference evidence="2 3" key="1">
    <citation type="submission" date="2018-10" db="EMBL/GenBank/DDBJ databases">
        <title>Genomic Encyclopedia of Type Strains, Phase IV (KMG-IV): sequencing the most valuable type-strain genomes for metagenomic binning, comparative biology and taxonomic classification.</title>
        <authorList>
            <person name="Goeker M."/>
        </authorList>
    </citation>
    <scope>NUCLEOTIDE SEQUENCE [LARGE SCALE GENOMIC DNA]</scope>
    <source>
        <strain evidence="2 3">DSM 23800</strain>
    </source>
</reference>
<dbReference type="AlphaFoldDB" id="A0A420XIP7"/>
<keyword evidence="3" id="KW-1185">Reference proteome</keyword>
<evidence type="ECO:0008006" key="4">
    <source>
        <dbReference type="Google" id="ProtNLM"/>
    </source>
</evidence>
<proteinExistence type="predicted"/>
<evidence type="ECO:0000313" key="2">
    <source>
        <dbReference type="EMBL" id="RKR77139.1"/>
    </source>
</evidence>